<dbReference type="InterPro" id="IPR001129">
    <property type="entry name" value="Membr-assoc_MAPEG"/>
</dbReference>
<dbReference type="PANTHER" id="PTHR35371:SF1">
    <property type="entry name" value="BLR7753 PROTEIN"/>
    <property type="match status" value="1"/>
</dbReference>
<dbReference type="Gene3D" id="1.20.120.550">
    <property type="entry name" value="Membrane associated eicosanoid/glutathione metabolism-like domain"/>
    <property type="match status" value="1"/>
</dbReference>
<keyword evidence="2" id="KW-0812">Transmembrane</keyword>
<dbReference type="EMBL" id="CP019124">
    <property type="protein sequence ID" value="APX90204.1"/>
    <property type="molecule type" value="Genomic_DNA"/>
</dbReference>
<dbReference type="AlphaFoldDB" id="A0A1U7DJN2"/>
<dbReference type="SUPFAM" id="SSF161084">
    <property type="entry name" value="MAPEG domain-like"/>
    <property type="match status" value="1"/>
</dbReference>
<dbReference type="STRING" id="1267768.BV394_11095"/>
<proteinExistence type="predicted"/>
<dbReference type="Pfam" id="PF01124">
    <property type="entry name" value="MAPEG"/>
    <property type="match status" value="1"/>
</dbReference>
<evidence type="ECO:0000256" key="1">
    <source>
        <dbReference type="ARBA" id="ARBA00004370"/>
    </source>
</evidence>
<dbReference type="RefSeq" id="WP_076980221.1">
    <property type="nucleotide sequence ID" value="NZ_CP019124.1"/>
</dbReference>
<evidence type="ECO:0000256" key="4">
    <source>
        <dbReference type="ARBA" id="ARBA00023136"/>
    </source>
</evidence>
<name>A0A1U7DJN2_9RHOB</name>
<sequence>MSAELLVLALALLLQVAQFAAMAVFANRDLGPGYTMSARDRPPSREMSPLAGRLHRALTNHFEALVLHTGATVVVLFSDQSTAFTALCAWFYLGARVLYVPAYAFGWRPGRSLIWFAGFLATMAMLLAALLGALVP</sequence>
<protein>
    <submittedName>
        <fullName evidence="5">Uncharacterized protein</fullName>
    </submittedName>
</protein>
<dbReference type="InterPro" id="IPR023352">
    <property type="entry name" value="MAPEG-like_dom_sf"/>
</dbReference>
<dbReference type="OrthoDB" id="7743618at2"/>
<evidence type="ECO:0000256" key="3">
    <source>
        <dbReference type="ARBA" id="ARBA00022989"/>
    </source>
</evidence>
<reference evidence="5 6" key="1">
    <citation type="submission" date="2017-01" db="EMBL/GenBank/DDBJ databases">
        <title>Genomic analysis of Xuhuaishuia manganoxidans DY6-4.</title>
        <authorList>
            <person name="Wang X."/>
        </authorList>
    </citation>
    <scope>NUCLEOTIDE SEQUENCE [LARGE SCALE GENOMIC DNA]</scope>
    <source>
        <strain evidence="5 6">DY6-4</strain>
    </source>
</reference>
<evidence type="ECO:0000313" key="6">
    <source>
        <dbReference type="Proteomes" id="UP000187266"/>
    </source>
</evidence>
<dbReference type="Proteomes" id="UP000187266">
    <property type="component" value="Chromosome"/>
</dbReference>
<gene>
    <name evidence="5" type="ORF">BV394_11095</name>
</gene>
<comment type="subcellular location">
    <subcellularLocation>
        <location evidence="1">Membrane</location>
    </subcellularLocation>
</comment>
<keyword evidence="3" id="KW-1133">Transmembrane helix</keyword>
<dbReference type="GO" id="GO:0016020">
    <property type="term" value="C:membrane"/>
    <property type="evidence" value="ECO:0007669"/>
    <property type="project" value="UniProtKB-SubCell"/>
</dbReference>
<evidence type="ECO:0000313" key="5">
    <source>
        <dbReference type="EMBL" id="APX90204.1"/>
    </source>
</evidence>
<dbReference type="PANTHER" id="PTHR35371">
    <property type="entry name" value="INNER MEMBRANE PROTEIN"/>
    <property type="match status" value="1"/>
</dbReference>
<accession>A0A2M9D4I6</accession>
<evidence type="ECO:0000256" key="2">
    <source>
        <dbReference type="ARBA" id="ARBA00022692"/>
    </source>
</evidence>
<keyword evidence="6" id="KW-1185">Reference proteome</keyword>
<keyword evidence="4" id="KW-0472">Membrane</keyword>
<accession>A0A1U7DJN2</accession>
<organism evidence="5 6">
    <name type="scientific">Brevirhabdus pacifica</name>
    <dbReference type="NCBI Taxonomy" id="1267768"/>
    <lineage>
        <taxon>Bacteria</taxon>
        <taxon>Pseudomonadati</taxon>
        <taxon>Pseudomonadota</taxon>
        <taxon>Alphaproteobacteria</taxon>
        <taxon>Rhodobacterales</taxon>
        <taxon>Paracoccaceae</taxon>
        <taxon>Brevirhabdus</taxon>
    </lineage>
</organism>